<dbReference type="EMBL" id="QVTD01000003">
    <property type="protein sequence ID" value="RFU65557.1"/>
    <property type="molecule type" value="Genomic_DNA"/>
</dbReference>
<dbReference type="Proteomes" id="UP000262939">
    <property type="component" value="Unassembled WGS sequence"/>
</dbReference>
<reference evidence="2 3" key="1">
    <citation type="submission" date="2018-08" db="EMBL/GenBank/DDBJ databases">
        <title>Bacillus chawlae sp. nov., Bacillus glennii sp. nov., and Bacillus saganii sp. nov. Isolated from the Vehicle Assembly Building at Kennedy Space Center where the Viking Spacecraft were Assembled.</title>
        <authorList>
            <person name="Seuylemezian A."/>
            <person name="Vaishampayan P."/>
        </authorList>
    </citation>
    <scope>NUCLEOTIDE SEQUENCE [LARGE SCALE GENOMIC DNA]</scope>
    <source>
        <strain evidence="2 3">V44-8</strain>
    </source>
</reference>
<gene>
    <name evidence="2" type="ORF">D0466_06670</name>
</gene>
<proteinExistence type="predicted"/>
<dbReference type="Pfam" id="PF17313">
    <property type="entry name" value="DUF5359"/>
    <property type="match status" value="1"/>
</dbReference>
<evidence type="ECO:0000256" key="1">
    <source>
        <dbReference type="SAM" id="Phobius"/>
    </source>
</evidence>
<dbReference type="RefSeq" id="WP_117321731.1">
    <property type="nucleotide sequence ID" value="NZ_QVTD01000003.1"/>
</dbReference>
<keyword evidence="1" id="KW-0812">Transmembrane</keyword>
<organism evidence="2 3">
    <name type="scientific">Peribacillus glennii</name>
    <dbReference type="NCBI Taxonomy" id="2303991"/>
    <lineage>
        <taxon>Bacteria</taxon>
        <taxon>Bacillati</taxon>
        <taxon>Bacillota</taxon>
        <taxon>Bacilli</taxon>
        <taxon>Bacillales</taxon>
        <taxon>Bacillaceae</taxon>
        <taxon>Peribacillus</taxon>
    </lineage>
</organism>
<evidence type="ECO:0000313" key="2">
    <source>
        <dbReference type="EMBL" id="RFU65557.1"/>
    </source>
</evidence>
<keyword evidence="1" id="KW-0472">Membrane</keyword>
<comment type="caution">
    <text evidence="2">The sequence shown here is derived from an EMBL/GenBank/DDBJ whole genome shotgun (WGS) entry which is preliminary data.</text>
</comment>
<protein>
    <submittedName>
        <fullName evidence="2">Uncharacterized protein</fullName>
    </submittedName>
</protein>
<dbReference type="OrthoDB" id="2697487at2"/>
<dbReference type="AlphaFoldDB" id="A0A372LGY8"/>
<keyword evidence="1" id="KW-1133">Transmembrane helix</keyword>
<accession>A0A372LGY8</accession>
<name>A0A372LGY8_9BACI</name>
<keyword evidence="3" id="KW-1185">Reference proteome</keyword>
<evidence type="ECO:0000313" key="3">
    <source>
        <dbReference type="Proteomes" id="UP000262939"/>
    </source>
</evidence>
<feature type="transmembrane region" description="Helical" evidence="1">
    <location>
        <begin position="7"/>
        <end position="26"/>
    </location>
</feature>
<dbReference type="InterPro" id="IPR035281">
    <property type="entry name" value="DUF5359"/>
</dbReference>
<sequence length="61" mass="7289">MKTIERMIIKLIIIQAISLLAFQILFHREDSFLELKRLAEYEGVTKNNYMKIIETFNNLND</sequence>